<dbReference type="PANTHER" id="PTHR30086:SF20">
    <property type="entry name" value="ARGININE EXPORTER PROTEIN ARGO-RELATED"/>
    <property type="match status" value="1"/>
</dbReference>
<sequence>MSNINYVLFVLIVVAQVGSPGPSTVFLIRNAVIYGPSRAVWILTGDLLAIAVLASCSMLGLDALLVSNPRVFMAIQAAGAGYLVWLGVQQLRLAGRRVLNEDALASSERLASLWRKSFVVGISNPKAILFFAALLPQFVDPEDTNTGALLSMILLFLLIKLMVSAAYALAAKKMSKSLARPGAAALGKRLTGAVLVMFGVAMGSSAFG</sequence>
<evidence type="ECO:0000256" key="1">
    <source>
        <dbReference type="ARBA" id="ARBA00004651"/>
    </source>
</evidence>
<feature type="transmembrane region" description="Helical" evidence="6">
    <location>
        <begin position="148"/>
        <end position="169"/>
    </location>
</feature>
<name>A0A9X1W1H2_9GAMM</name>
<keyword evidence="2" id="KW-1003">Cell membrane</keyword>
<dbReference type="PANTHER" id="PTHR30086">
    <property type="entry name" value="ARGININE EXPORTER PROTEIN ARGO"/>
    <property type="match status" value="1"/>
</dbReference>
<protein>
    <submittedName>
        <fullName evidence="7">LysE family translocator</fullName>
    </submittedName>
</protein>
<keyword evidence="5 6" id="KW-0472">Membrane</keyword>
<dbReference type="Proteomes" id="UP001139682">
    <property type="component" value="Unassembled WGS sequence"/>
</dbReference>
<organism evidence="7 8">
    <name type="scientific">Stutzerimonas marianensis</name>
    <dbReference type="NCBI Taxonomy" id="2929513"/>
    <lineage>
        <taxon>Bacteria</taxon>
        <taxon>Pseudomonadati</taxon>
        <taxon>Pseudomonadota</taxon>
        <taxon>Gammaproteobacteria</taxon>
        <taxon>Pseudomonadales</taxon>
        <taxon>Pseudomonadaceae</taxon>
        <taxon>Stutzerimonas</taxon>
    </lineage>
</organism>
<evidence type="ECO:0000256" key="6">
    <source>
        <dbReference type="SAM" id="Phobius"/>
    </source>
</evidence>
<dbReference type="GO" id="GO:0005886">
    <property type="term" value="C:plasma membrane"/>
    <property type="evidence" value="ECO:0007669"/>
    <property type="project" value="UniProtKB-SubCell"/>
</dbReference>
<dbReference type="EMBL" id="JALGRD010000003">
    <property type="protein sequence ID" value="MCJ0973186.1"/>
    <property type="molecule type" value="Genomic_DNA"/>
</dbReference>
<dbReference type="PIRSF" id="PIRSF006324">
    <property type="entry name" value="LeuE"/>
    <property type="match status" value="1"/>
</dbReference>
<evidence type="ECO:0000256" key="5">
    <source>
        <dbReference type="ARBA" id="ARBA00023136"/>
    </source>
</evidence>
<dbReference type="AlphaFoldDB" id="A0A9X1W1H2"/>
<comment type="caution">
    <text evidence="7">The sequence shown here is derived from an EMBL/GenBank/DDBJ whole genome shotgun (WGS) entry which is preliminary data.</text>
</comment>
<feature type="transmembrane region" description="Helical" evidence="6">
    <location>
        <begin position="118"/>
        <end position="136"/>
    </location>
</feature>
<evidence type="ECO:0000256" key="4">
    <source>
        <dbReference type="ARBA" id="ARBA00022989"/>
    </source>
</evidence>
<feature type="transmembrane region" description="Helical" evidence="6">
    <location>
        <begin position="190"/>
        <end position="207"/>
    </location>
</feature>
<proteinExistence type="predicted"/>
<feature type="transmembrane region" description="Helical" evidence="6">
    <location>
        <begin position="71"/>
        <end position="88"/>
    </location>
</feature>
<dbReference type="GO" id="GO:0015171">
    <property type="term" value="F:amino acid transmembrane transporter activity"/>
    <property type="evidence" value="ECO:0007669"/>
    <property type="project" value="TreeGrafter"/>
</dbReference>
<accession>A0A9X1W1H2</accession>
<keyword evidence="3 6" id="KW-0812">Transmembrane</keyword>
<dbReference type="Pfam" id="PF01810">
    <property type="entry name" value="LysE"/>
    <property type="match status" value="1"/>
</dbReference>
<gene>
    <name evidence="7" type="ORF">MST27_07355</name>
</gene>
<dbReference type="RefSeq" id="WP_243605351.1">
    <property type="nucleotide sequence ID" value="NZ_JALGRD010000003.1"/>
</dbReference>
<keyword evidence="4 6" id="KW-1133">Transmembrane helix</keyword>
<keyword evidence="8" id="KW-1185">Reference proteome</keyword>
<feature type="transmembrane region" description="Helical" evidence="6">
    <location>
        <begin position="40"/>
        <end position="65"/>
    </location>
</feature>
<evidence type="ECO:0000256" key="3">
    <source>
        <dbReference type="ARBA" id="ARBA00022692"/>
    </source>
</evidence>
<feature type="transmembrane region" description="Helical" evidence="6">
    <location>
        <begin position="6"/>
        <end position="28"/>
    </location>
</feature>
<dbReference type="InterPro" id="IPR001123">
    <property type="entry name" value="LeuE-type"/>
</dbReference>
<evidence type="ECO:0000256" key="2">
    <source>
        <dbReference type="ARBA" id="ARBA00022475"/>
    </source>
</evidence>
<reference evidence="7" key="1">
    <citation type="submission" date="2022-03" db="EMBL/GenBank/DDBJ databases">
        <title>Pseudomonas marianensis sp. nov., a marine bacterium isolated from deep-sea sediments of the Mariana Trench.</title>
        <authorList>
            <person name="Wei Y."/>
        </authorList>
    </citation>
    <scope>NUCLEOTIDE SEQUENCE</scope>
    <source>
        <strain evidence="7">PS1</strain>
    </source>
</reference>
<evidence type="ECO:0000313" key="8">
    <source>
        <dbReference type="Proteomes" id="UP001139682"/>
    </source>
</evidence>
<evidence type="ECO:0000313" key="7">
    <source>
        <dbReference type="EMBL" id="MCJ0973186.1"/>
    </source>
</evidence>
<comment type="subcellular location">
    <subcellularLocation>
        <location evidence="1">Cell membrane</location>
        <topology evidence="1">Multi-pass membrane protein</topology>
    </subcellularLocation>
</comment>